<evidence type="ECO:0000256" key="6">
    <source>
        <dbReference type="ARBA" id="ARBA00023136"/>
    </source>
</evidence>
<comment type="caution">
    <text evidence="10">The sequence shown here is derived from an EMBL/GenBank/DDBJ whole genome shotgun (WGS) entry which is preliminary data.</text>
</comment>
<feature type="region of interest" description="Disordered" evidence="7">
    <location>
        <begin position="288"/>
        <end position="309"/>
    </location>
</feature>
<protein>
    <submittedName>
        <fullName evidence="10">Sterol desaturase family protein</fullName>
    </submittedName>
</protein>
<feature type="transmembrane region" description="Helical" evidence="8">
    <location>
        <begin position="51"/>
        <end position="77"/>
    </location>
</feature>
<keyword evidence="3 8" id="KW-1133">Transmembrane helix</keyword>
<dbReference type="GO" id="GO:0005506">
    <property type="term" value="F:iron ion binding"/>
    <property type="evidence" value="ECO:0007669"/>
    <property type="project" value="InterPro"/>
</dbReference>
<keyword evidence="4" id="KW-0560">Oxidoreductase</keyword>
<keyword evidence="6 8" id="KW-0472">Membrane</keyword>
<dbReference type="InterPro" id="IPR051689">
    <property type="entry name" value="Sterol_desaturase/TMEM195"/>
</dbReference>
<evidence type="ECO:0000256" key="4">
    <source>
        <dbReference type="ARBA" id="ARBA00023002"/>
    </source>
</evidence>
<evidence type="ECO:0000259" key="9">
    <source>
        <dbReference type="Pfam" id="PF04116"/>
    </source>
</evidence>
<dbReference type="GO" id="GO:0016020">
    <property type="term" value="C:membrane"/>
    <property type="evidence" value="ECO:0007669"/>
    <property type="project" value="GOC"/>
</dbReference>
<comment type="subcellular location">
    <subcellularLocation>
        <location evidence="1">Endomembrane system</location>
        <topology evidence="1">Multi-pass membrane protein</topology>
    </subcellularLocation>
</comment>
<evidence type="ECO:0000256" key="1">
    <source>
        <dbReference type="ARBA" id="ARBA00004127"/>
    </source>
</evidence>
<feature type="domain" description="Fatty acid hydroxylase" evidence="9">
    <location>
        <begin position="94"/>
        <end position="228"/>
    </location>
</feature>
<proteinExistence type="predicted"/>
<dbReference type="GO" id="GO:0006643">
    <property type="term" value="P:membrane lipid metabolic process"/>
    <property type="evidence" value="ECO:0007669"/>
    <property type="project" value="TreeGrafter"/>
</dbReference>
<dbReference type="GO" id="GO:0008610">
    <property type="term" value="P:lipid biosynthetic process"/>
    <property type="evidence" value="ECO:0007669"/>
    <property type="project" value="InterPro"/>
</dbReference>
<evidence type="ECO:0000256" key="5">
    <source>
        <dbReference type="ARBA" id="ARBA00023098"/>
    </source>
</evidence>
<dbReference type="GO" id="GO:0012505">
    <property type="term" value="C:endomembrane system"/>
    <property type="evidence" value="ECO:0007669"/>
    <property type="project" value="UniProtKB-SubCell"/>
</dbReference>
<dbReference type="Proteomes" id="UP000886042">
    <property type="component" value="Unassembled WGS sequence"/>
</dbReference>
<keyword evidence="2 8" id="KW-0812">Transmembrane</keyword>
<evidence type="ECO:0000313" key="10">
    <source>
        <dbReference type="EMBL" id="HFB55559.1"/>
    </source>
</evidence>
<dbReference type="GO" id="GO:0050479">
    <property type="term" value="F:glyceryl-ether monooxygenase activity"/>
    <property type="evidence" value="ECO:0007669"/>
    <property type="project" value="TreeGrafter"/>
</dbReference>
<dbReference type="PANTHER" id="PTHR21624:SF1">
    <property type="entry name" value="ALKYLGLYCEROL MONOOXYGENASE"/>
    <property type="match status" value="1"/>
</dbReference>
<evidence type="ECO:0000256" key="8">
    <source>
        <dbReference type="SAM" id="Phobius"/>
    </source>
</evidence>
<accession>A0A7C3C2H7</accession>
<dbReference type="Pfam" id="PF04116">
    <property type="entry name" value="FA_hydroxylase"/>
    <property type="match status" value="1"/>
</dbReference>
<dbReference type="EMBL" id="DRMN01000417">
    <property type="protein sequence ID" value="HFB55559.1"/>
    <property type="molecule type" value="Genomic_DNA"/>
</dbReference>
<feature type="compositionally biased region" description="Basic and acidic residues" evidence="7">
    <location>
        <begin position="289"/>
        <end position="300"/>
    </location>
</feature>
<feature type="transmembrane region" description="Helical" evidence="8">
    <location>
        <begin position="148"/>
        <end position="174"/>
    </location>
</feature>
<gene>
    <name evidence="10" type="ORF">ENJ46_06500</name>
</gene>
<organism evidence="10">
    <name type="scientific">Hellea balneolensis</name>
    <dbReference type="NCBI Taxonomy" id="287478"/>
    <lineage>
        <taxon>Bacteria</taxon>
        <taxon>Pseudomonadati</taxon>
        <taxon>Pseudomonadota</taxon>
        <taxon>Alphaproteobacteria</taxon>
        <taxon>Maricaulales</taxon>
        <taxon>Robiginitomaculaceae</taxon>
        <taxon>Hellea</taxon>
    </lineage>
</organism>
<dbReference type="InterPro" id="IPR006694">
    <property type="entry name" value="Fatty_acid_hydroxylase"/>
</dbReference>
<evidence type="ECO:0000256" key="7">
    <source>
        <dbReference type="SAM" id="MobiDB-lite"/>
    </source>
</evidence>
<reference evidence="10" key="1">
    <citation type="journal article" date="2020" name="mSystems">
        <title>Genome- and Community-Level Interaction Insights into Carbon Utilization and Element Cycling Functions of Hydrothermarchaeota in Hydrothermal Sediment.</title>
        <authorList>
            <person name="Zhou Z."/>
            <person name="Liu Y."/>
            <person name="Xu W."/>
            <person name="Pan J."/>
            <person name="Luo Z.H."/>
            <person name="Li M."/>
        </authorList>
    </citation>
    <scope>NUCLEOTIDE SEQUENCE [LARGE SCALE GENOMIC DNA]</scope>
    <source>
        <strain evidence="10">HyVt-489</strain>
    </source>
</reference>
<evidence type="ECO:0000256" key="2">
    <source>
        <dbReference type="ARBA" id="ARBA00022692"/>
    </source>
</evidence>
<sequence length="309" mass="35102">MMDFLLSKIDPTTLSDPSSYAGPLYALFIFIEITFIVLAKKGGDYETRDTAASILMGVGNLASAVLMGGLGLSLLIYVYSIRLTTIETTPLMLLILFVADDFRFYWSHRFSHRIRWFWANHVVHHSSQHYNLSTALRQAWFNNLSGMVLIYVPLIYVGVHPGALLFVGSLNLLYQFFIHTETVGQFPRWIEAFMNTPSHHRVHHSTKPEYLDTNYGGVLIIWDRLFKTFAQEEKGEKLNYGIIKNLGTFNPLRIATHEFVGIFKDITTKGLSFSQRLAYIFAVPGWSHDGSRKTSDDIKRAAKAQAPAE</sequence>
<name>A0A7C3C2H7_9PROT</name>
<feature type="transmembrane region" description="Helical" evidence="8">
    <location>
        <begin position="20"/>
        <end position="39"/>
    </location>
</feature>
<dbReference type="PANTHER" id="PTHR21624">
    <property type="entry name" value="STEROL DESATURASE-RELATED PROTEIN"/>
    <property type="match status" value="1"/>
</dbReference>
<keyword evidence="5" id="KW-0443">Lipid metabolism</keyword>
<dbReference type="AlphaFoldDB" id="A0A7C3C2H7"/>
<evidence type="ECO:0000256" key="3">
    <source>
        <dbReference type="ARBA" id="ARBA00022989"/>
    </source>
</evidence>
<feature type="transmembrane region" description="Helical" evidence="8">
    <location>
        <begin position="89"/>
        <end position="106"/>
    </location>
</feature>